<protein>
    <submittedName>
        <fullName evidence="1">Uncharacterized protein</fullName>
    </submittedName>
</protein>
<gene>
    <name evidence="1" type="ORF">NGM29_00990</name>
</gene>
<reference evidence="1" key="1">
    <citation type="submission" date="2022-06" db="EMBL/GenBank/DDBJ databases">
        <title>Diverse halophilic archaea isolated from saline environments.</title>
        <authorList>
            <person name="Cui H.-L."/>
        </authorList>
    </citation>
    <scope>NUCLEOTIDE SEQUENCE</scope>
    <source>
        <strain evidence="1">WLHS1</strain>
    </source>
</reference>
<dbReference type="KEGG" id="sawl:NGM29_00990"/>
<dbReference type="Proteomes" id="UP001056855">
    <property type="component" value="Chromosome"/>
</dbReference>
<dbReference type="SUPFAM" id="SSF48576">
    <property type="entry name" value="Terpenoid synthases"/>
    <property type="match status" value="1"/>
</dbReference>
<evidence type="ECO:0000313" key="1">
    <source>
        <dbReference type="EMBL" id="UTF53890.1"/>
    </source>
</evidence>
<name>A0A9E7SUW3_9EURY</name>
<organism evidence="1 2">
    <name type="scientific">Natronosalvus rutilus</name>
    <dbReference type="NCBI Taxonomy" id="2953753"/>
    <lineage>
        <taxon>Archaea</taxon>
        <taxon>Methanobacteriati</taxon>
        <taxon>Methanobacteriota</taxon>
        <taxon>Stenosarchaea group</taxon>
        <taxon>Halobacteria</taxon>
        <taxon>Halobacteriales</taxon>
        <taxon>Natrialbaceae</taxon>
        <taxon>Natronosalvus</taxon>
    </lineage>
</organism>
<proteinExistence type="predicted"/>
<sequence length="328" mass="37719">MTTRNTNLTGTTHLERIERTALPASVSTLLETYEETVDERDRFLWKWLYYLFPEITLSCVRPDDSQQVRESKLLASLYVTILDDLAERDEDVHTFREAAKAPFDHRVADETRPEVDAAAVALAHEVWEHVADRLESAPQYPEFCDLLQFDLDRTTTAIEYTYLLNHHLELASLEETAIYDSHNMMLFTYAAIDLLYSPAFDRSELGQLREVLRRAQQMTRIGNWVTTWERELEEGDCSSGVVVSAVERGVVSREQLERLRANPATANRDEIVARIHEANIEDRLLERWSEHYEHVEGDAADIETVDIGALLEGLETVLACHLESRGRK</sequence>
<dbReference type="GeneID" id="73288578"/>
<evidence type="ECO:0000313" key="2">
    <source>
        <dbReference type="Proteomes" id="UP001056855"/>
    </source>
</evidence>
<accession>A0A9E7SUW3</accession>
<dbReference type="RefSeq" id="WP_254158407.1">
    <property type="nucleotide sequence ID" value="NZ_CP100355.1"/>
</dbReference>
<dbReference type="EMBL" id="CP100355">
    <property type="protein sequence ID" value="UTF53890.1"/>
    <property type="molecule type" value="Genomic_DNA"/>
</dbReference>
<dbReference type="InterPro" id="IPR008949">
    <property type="entry name" value="Isoprenoid_synthase_dom_sf"/>
</dbReference>
<dbReference type="AlphaFoldDB" id="A0A9E7SUW3"/>
<keyword evidence="2" id="KW-1185">Reference proteome</keyword>